<evidence type="ECO:0000256" key="1">
    <source>
        <dbReference type="SAM" id="MobiDB-lite"/>
    </source>
</evidence>
<proteinExistence type="predicted"/>
<dbReference type="AlphaFoldDB" id="A0AAD3H7B5"/>
<organism evidence="2 3">
    <name type="scientific">Chaetoceros tenuissimus</name>
    <dbReference type="NCBI Taxonomy" id="426638"/>
    <lineage>
        <taxon>Eukaryota</taxon>
        <taxon>Sar</taxon>
        <taxon>Stramenopiles</taxon>
        <taxon>Ochrophyta</taxon>
        <taxon>Bacillariophyta</taxon>
        <taxon>Coscinodiscophyceae</taxon>
        <taxon>Chaetocerotophycidae</taxon>
        <taxon>Chaetocerotales</taxon>
        <taxon>Chaetocerotaceae</taxon>
        <taxon>Chaetoceros</taxon>
    </lineage>
</organism>
<dbReference type="PANTHER" id="PTHR46586:SF3">
    <property type="entry name" value="ANKYRIN REPEAT-CONTAINING PROTEIN"/>
    <property type="match status" value="1"/>
</dbReference>
<dbReference type="SUPFAM" id="SSF140860">
    <property type="entry name" value="Pseudo ankyrin repeat-like"/>
    <property type="match status" value="2"/>
</dbReference>
<evidence type="ECO:0008006" key="4">
    <source>
        <dbReference type="Google" id="ProtNLM"/>
    </source>
</evidence>
<comment type="caution">
    <text evidence="2">The sequence shown here is derived from an EMBL/GenBank/DDBJ whole genome shotgun (WGS) entry which is preliminary data.</text>
</comment>
<dbReference type="EMBL" id="BLLK01000045">
    <property type="protein sequence ID" value="GFH52668.1"/>
    <property type="molecule type" value="Genomic_DNA"/>
</dbReference>
<dbReference type="InterPro" id="IPR036770">
    <property type="entry name" value="Ankyrin_rpt-contain_sf"/>
</dbReference>
<name>A0AAD3H7B5_9STRA</name>
<dbReference type="InterPro" id="IPR052050">
    <property type="entry name" value="SecEffector_AnkRepeat"/>
</dbReference>
<feature type="region of interest" description="Disordered" evidence="1">
    <location>
        <begin position="1"/>
        <end position="30"/>
    </location>
</feature>
<evidence type="ECO:0000313" key="2">
    <source>
        <dbReference type="EMBL" id="GFH52668.1"/>
    </source>
</evidence>
<dbReference type="Proteomes" id="UP001054902">
    <property type="component" value="Unassembled WGS sequence"/>
</dbReference>
<accession>A0AAD3H7B5</accession>
<gene>
    <name evidence="2" type="ORF">CTEN210_09144</name>
</gene>
<keyword evidence="3" id="KW-1185">Reference proteome</keyword>
<feature type="compositionally biased region" description="Basic residues" evidence="1">
    <location>
        <begin position="1"/>
        <end position="11"/>
    </location>
</feature>
<evidence type="ECO:0000313" key="3">
    <source>
        <dbReference type="Proteomes" id="UP001054902"/>
    </source>
</evidence>
<reference evidence="2 3" key="1">
    <citation type="journal article" date="2021" name="Sci. Rep.">
        <title>The genome of the diatom Chaetoceros tenuissimus carries an ancient integrated fragment of an extant virus.</title>
        <authorList>
            <person name="Hongo Y."/>
            <person name="Kimura K."/>
            <person name="Takaki Y."/>
            <person name="Yoshida Y."/>
            <person name="Baba S."/>
            <person name="Kobayashi G."/>
            <person name="Nagasaki K."/>
            <person name="Hano T."/>
            <person name="Tomaru Y."/>
        </authorList>
    </citation>
    <scope>NUCLEOTIDE SEQUENCE [LARGE SCALE GENOMIC DNA]</scope>
    <source>
        <strain evidence="2 3">NIES-3715</strain>
    </source>
</reference>
<protein>
    <recommendedName>
        <fullName evidence="4">Ankyrin repeat-containing domain</fullName>
    </recommendedName>
</protein>
<dbReference type="Gene3D" id="1.25.40.20">
    <property type="entry name" value="Ankyrin repeat-containing domain"/>
    <property type="match status" value="1"/>
</dbReference>
<dbReference type="PANTHER" id="PTHR46586">
    <property type="entry name" value="ANKYRIN REPEAT-CONTAINING PROTEIN"/>
    <property type="match status" value="1"/>
</dbReference>
<sequence length="369" mass="42330">MSSVKRIKVAHKSSDDMSSPSSNVRSDDTSTSDICKHIQDLPSDVFRHCLEFVGKGSFAFVAPVSKHFYWNYINLGVEMKNNVIDVDVILQQGKNKKTTAKDVAAASGITLVTECFLEAPKKFKEKFVVKQFAVENKNEEAALTALKWLREHNIPWNEQVCDYAAMYGNLKALRWARENGCPWNNSRETYNVAAKYGTLEILDYCFENNCPVDSNIIYQMPFDDDIFNPIESELQDRSLKVYKWLHQHSVPWNEVASLVAAQKGHLETLKWAIENVCPYSLENIIEAATTRSNLAMLKYCLQYLAPTDVDIYVFALNKMCRRWWSSAIIEVIQMFRNNGIPWNRDIIPCAERLRESNVADWLRCVGCPE</sequence>